<dbReference type="RefSeq" id="WP_138448618.1">
    <property type="nucleotide sequence ID" value="NZ_VBUT01000006.1"/>
</dbReference>
<protein>
    <submittedName>
        <fullName evidence="1">Uncharacterized protein</fullName>
    </submittedName>
</protein>
<dbReference type="EMBL" id="VBUT01000006">
    <property type="protein sequence ID" value="TLF76433.1"/>
    <property type="molecule type" value="Genomic_DNA"/>
</dbReference>
<dbReference type="Proteomes" id="UP000306378">
    <property type="component" value="Unassembled WGS sequence"/>
</dbReference>
<organism evidence="1 2">
    <name type="scientific">Nocardia cyriacigeorgica</name>
    <dbReference type="NCBI Taxonomy" id="135487"/>
    <lineage>
        <taxon>Bacteria</taxon>
        <taxon>Bacillati</taxon>
        <taxon>Actinomycetota</taxon>
        <taxon>Actinomycetes</taxon>
        <taxon>Mycobacteriales</taxon>
        <taxon>Nocardiaceae</taxon>
        <taxon>Nocardia</taxon>
    </lineage>
</organism>
<proteinExistence type="predicted"/>
<accession>A0A5R8NLD9</accession>
<sequence length="241" mass="27392">MRDHELCRQLRPQRESEVIVIGRHPWGVDVEFGDGTPGFMDNLKAPSWVDDGVQPEPGEVLTVVVVDDLRTPMRVSALASDKAVAASAPDEKTVELRKHHAQYHFRWSRRLGESPPWNVRPGEMQDFLEQSTSTRRVDVSLPWGASLALYLHWSDGTDLDRLDFKISAGLPYRSEFDRTIVTTDMPFTCRSCHTRFLVLALEPAVSLSDDMVPRYRAHRFIDHCPGCGTRWNAGVVEIIQR</sequence>
<dbReference type="AlphaFoldDB" id="A0A5R8NLD9"/>
<name>A0A5R8NLD9_9NOCA</name>
<evidence type="ECO:0000313" key="2">
    <source>
        <dbReference type="Proteomes" id="UP000306378"/>
    </source>
</evidence>
<gene>
    <name evidence="1" type="ORF">FEK34_15960</name>
</gene>
<comment type="caution">
    <text evidence="1">The sequence shown here is derived from an EMBL/GenBank/DDBJ whole genome shotgun (WGS) entry which is preliminary data.</text>
</comment>
<evidence type="ECO:0000313" key="1">
    <source>
        <dbReference type="EMBL" id="TLF76433.1"/>
    </source>
</evidence>
<reference evidence="1 2" key="1">
    <citation type="submission" date="2019-05" db="EMBL/GenBank/DDBJ databases">
        <title>Genomes sequences of two Nocardia cyriacigeorgica environmental isolates, type strains Nocardia asteroides ATCC 19247 and Nocardia cyriacigeorgica DSM 44484.</title>
        <authorList>
            <person name="Vautrin F."/>
            <person name="Bergeron E."/>
            <person name="Dubost A."/>
            <person name="Abrouk D."/>
            <person name="Rodriguez Nava V."/>
            <person name="Pujic P."/>
        </authorList>
    </citation>
    <scope>NUCLEOTIDE SEQUENCE [LARGE SCALE GENOMIC DNA]</scope>
    <source>
        <strain evidence="1 2">EML 446</strain>
    </source>
</reference>